<dbReference type="KEGG" id="olu:OSTLU_43577"/>
<dbReference type="InterPro" id="IPR000445">
    <property type="entry name" value="HhH_motif"/>
</dbReference>
<accession>A4SAV9</accession>
<dbReference type="SMART" id="SM00478">
    <property type="entry name" value="ENDO3c"/>
    <property type="match status" value="1"/>
</dbReference>
<dbReference type="GO" id="GO:0140078">
    <property type="term" value="F:class I DNA-(apurinic or apyrimidinic site) endonuclease activity"/>
    <property type="evidence" value="ECO:0007669"/>
    <property type="project" value="UniProtKB-EC"/>
</dbReference>
<dbReference type="OMA" id="RVRTMNR"/>
<evidence type="ECO:0000256" key="9">
    <source>
        <dbReference type="ARBA" id="ARBA00023239"/>
    </source>
</evidence>
<feature type="domain" description="HhH-GPD" evidence="13">
    <location>
        <begin position="68"/>
        <end position="227"/>
    </location>
</feature>
<organism evidence="14 15">
    <name type="scientific">Ostreococcus lucimarinus (strain CCE9901)</name>
    <dbReference type="NCBI Taxonomy" id="436017"/>
    <lineage>
        <taxon>Eukaryota</taxon>
        <taxon>Viridiplantae</taxon>
        <taxon>Chlorophyta</taxon>
        <taxon>Mamiellophyceae</taxon>
        <taxon>Mamiellales</taxon>
        <taxon>Bathycoccaceae</taxon>
        <taxon>Ostreococcus</taxon>
    </lineage>
</organism>
<evidence type="ECO:0000256" key="2">
    <source>
        <dbReference type="ARBA" id="ARBA00022485"/>
    </source>
</evidence>
<evidence type="ECO:0000256" key="4">
    <source>
        <dbReference type="ARBA" id="ARBA00022763"/>
    </source>
</evidence>
<feature type="region of interest" description="Disordered" evidence="12">
    <location>
        <begin position="250"/>
        <end position="273"/>
    </location>
</feature>
<dbReference type="EMBL" id="CP000600">
    <property type="protein sequence ID" value="ABP00989.1"/>
    <property type="molecule type" value="Genomic_DNA"/>
</dbReference>
<evidence type="ECO:0000259" key="13">
    <source>
        <dbReference type="SMART" id="SM00478"/>
    </source>
</evidence>
<evidence type="ECO:0000313" key="14">
    <source>
        <dbReference type="EMBL" id="ABP00989.1"/>
    </source>
</evidence>
<dbReference type="GeneID" id="5006729"/>
<dbReference type="InterPro" id="IPR011257">
    <property type="entry name" value="DNA_glycosylase"/>
</dbReference>
<dbReference type="GO" id="GO:0046872">
    <property type="term" value="F:metal ion binding"/>
    <property type="evidence" value="ECO:0007669"/>
    <property type="project" value="UniProtKB-KW"/>
</dbReference>
<evidence type="ECO:0000256" key="11">
    <source>
        <dbReference type="HAMAP-Rule" id="MF_03183"/>
    </source>
</evidence>
<keyword evidence="7" id="KW-0411">Iron-sulfur</keyword>
<keyword evidence="3" id="KW-0479">Metal-binding</keyword>
<gene>
    <name evidence="11" type="primary">NTH1</name>
    <name evidence="14" type="ORF">OSTLU_43577</name>
</gene>
<dbReference type="Gene3D" id="1.10.1670.10">
    <property type="entry name" value="Helix-hairpin-Helix base-excision DNA repair enzymes (C-terminal)"/>
    <property type="match status" value="1"/>
</dbReference>
<dbReference type="PANTHER" id="PTHR43286">
    <property type="entry name" value="ENDONUCLEASE III-LIKE PROTEIN 1"/>
    <property type="match status" value="1"/>
</dbReference>
<dbReference type="GO" id="GO:0000703">
    <property type="term" value="F:oxidized pyrimidine nucleobase lesion DNA N-glycosylase activity"/>
    <property type="evidence" value="ECO:0007669"/>
    <property type="project" value="UniProtKB-UniRule"/>
</dbReference>
<evidence type="ECO:0000256" key="6">
    <source>
        <dbReference type="ARBA" id="ARBA00023004"/>
    </source>
</evidence>
<comment type="catalytic activity">
    <reaction evidence="11">
        <text>2'-deoxyribonucleotide-(2'-deoxyribose 5'-phosphate)-2'-deoxyribonucleotide-DNA = a 3'-end 2'-deoxyribonucleotide-(2,3-dehydro-2,3-deoxyribose 5'-phosphate)-DNA + a 5'-end 5'-phospho-2'-deoxyribonucleoside-DNA + H(+)</text>
        <dbReference type="Rhea" id="RHEA:66592"/>
        <dbReference type="Rhea" id="RHEA-COMP:13180"/>
        <dbReference type="Rhea" id="RHEA-COMP:16897"/>
        <dbReference type="Rhea" id="RHEA-COMP:17067"/>
        <dbReference type="ChEBI" id="CHEBI:15378"/>
        <dbReference type="ChEBI" id="CHEBI:136412"/>
        <dbReference type="ChEBI" id="CHEBI:157695"/>
        <dbReference type="ChEBI" id="CHEBI:167181"/>
        <dbReference type="EC" id="4.2.99.18"/>
    </reaction>
</comment>
<dbReference type="CDD" id="cd00056">
    <property type="entry name" value="ENDO3c"/>
    <property type="match status" value="1"/>
</dbReference>
<dbReference type="Pfam" id="PF00730">
    <property type="entry name" value="HhH-GPD"/>
    <property type="match status" value="1"/>
</dbReference>
<evidence type="ECO:0000256" key="7">
    <source>
        <dbReference type="ARBA" id="ARBA00023014"/>
    </source>
</evidence>
<keyword evidence="10 11" id="KW-0326">Glycosidase</keyword>
<evidence type="ECO:0000256" key="10">
    <source>
        <dbReference type="ARBA" id="ARBA00023295"/>
    </source>
</evidence>
<dbReference type="InterPro" id="IPR030841">
    <property type="entry name" value="NTH1"/>
</dbReference>
<keyword evidence="5 11" id="KW-0378">Hydrolase</keyword>
<reference evidence="14 15" key="1">
    <citation type="journal article" date="2007" name="Proc. Natl. Acad. Sci. U.S.A.">
        <title>The tiny eukaryote Ostreococcus provides genomic insights into the paradox of plankton speciation.</title>
        <authorList>
            <person name="Palenik B."/>
            <person name="Grimwood J."/>
            <person name="Aerts A."/>
            <person name="Rouze P."/>
            <person name="Salamov A."/>
            <person name="Putnam N."/>
            <person name="Dupont C."/>
            <person name="Jorgensen R."/>
            <person name="Derelle E."/>
            <person name="Rombauts S."/>
            <person name="Zhou K."/>
            <person name="Otillar R."/>
            <person name="Merchant S.S."/>
            <person name="Podell S."/>
            <person name="Gaasterland T."/>
            <person name="Napoli C."/>
            <person name="Gendler K."/>
            <person name="Manuell A."/>
            <person name="Tai V."/>
            <person name="Vallon O."/>
            <person name="Piganeau G."/>
            <person name="Jancek S."/>
            <person name="Heijde M."/>
            <person name="Jabbari K."/>
            <person name="Bowler C."/>
            <person name="Lohr M."/>
            <person name="Robbens S."/>
            <person name="Werner G."/>
            <person name="Dubchak I."/>
            <person name="Pazour G.J."/>
            <person name="Ren Q."/>
            <person name="Paulsen I."/>
            <person name="Delwiche C."/>
            <person name="Schmutz J."/>
            <person name="Rokhsar D."/>
            <person name="Van de Peer Y."/>
            <person name="Moreau H."/>
            <person name="Grigoriev I.V."/>
        </authorList>
    </citation>
    <scope>NUCLEOTIDE SEQUENCE [LARGE SCALE GENOMIC DNA]</scope>
    <source>
        <strain evidence="14 15">CCE9901</strain>
    </source>
</reference>
<dbReference type="GO" id="GO:0006285">
    <property type="term" value="P:base-excision repair, AP site formation"/>
    <property type="evidence" value="ECO:0007669"/>
    <property type="project" value="UniProtKB-UniRule"/>
</dbReference>
<dbReference type="PANTHER" id="PTHR43286:SF1">
    <property type="entry name" value="ENDONUCLEASE III-LIKE PROTEIN 1"/>
    <property type="match status" value="1"/>
</dbReference>
<dbReference type="FunFam" id="1.10.340.30:FF:000005">
    <property type="entry name" value="Endonuclease III-like protein 1"/>
    <property type="match status" value="1"/>
</dbReference>
<sequence length="273" mass="30272">MAFEPARETTAPEGWEKTLATIKRWRAEGPRAAVDTMGCEKIADVEGEGGAMDEEKYRRYLTLTSAMLSSQTRDEINHAAMARLRAHGCTPENVLNTDEDALDAMLNPVGFHRRKAQYLRATAKILLDEYDGDIPSSVETLCALPGVGPKMAYLVMNVGWQKPTGICVDVHVHRITERLGWTPERAIGKNGSPRKKTPEDTRASLERWLPRDEWIEINPLLVGFGQLTCTPLRPKCAECPLAADASCPSAFKESATPTSEKRRAKKIKLEPDA</sequence>
<dbReference type="InterPro" id="IPR023170">
    <property type="entry name" value="HhH_base_excis_C"/>
</dbReference>
<evidence type="ECO:0000256" key="3">
    <source>
        <dbReference type="ARBA" id="ARBA00022723"/>
    </source>
</evidence>
<comment type="function">
    <text evidence="11">Bifunctional DNA N-glycosylase with associated apurinic/apyrimidinic (AP) lyase function that catalyzes the first step in base excision repair (BER), the primary repair pathway for the repair of oxidative DNA damage. The DNA N-glycosylase activity releases the damaged DNA base from DNA by cleaving the N-glycosidic bond, leaving an AP site. The AP lyase activity cleaves the phosphodiester bond 3' to the AP site by a beta-elimination. Primarily recognizes and repairs oxidative base damage of pyrimidines.</text>
</comment>
<keyword evidence="6" id="KW-0408">Iron</keyword>
<dbReference type="Proteomes" id="UP000001568">
    <property type="component" value="Chromosome 20"/>
</dbReference>
<name>A4SAV9_OSTLU</name>
<dbReference type="GO" id="GO:0006289">
    <property type="term" value="P:nucleotide-excision repair"/>
    <property type="evidence" value="ECO:0007669"/>
    <property type="project" value="TreeGrafter"/>
</dbReference>
<dbReference type="Pfam" id="PF00633">
    <property type="entry name" value="HHH"/>
    <property type="match status" value="1"/>
</dbReference>
<dbReference type="STRING" id="436017.A4SAV9"/>
<comment type="caution">
    <text evidence="11">Lacks conserved residue(s) required for the propagation of feature annotation.</text>
</comment>
<dbReference type="HAMAP" id="MF_03183">
    <property type="entry name" value="Endonuclease_III_Nth"/>
    <property type="match status" value="1"/>
</dbReference>
<keyword evidence="4 11" id="KW-0227">DNA damage</keyword>
<dbReference type="eggNOG" id="KOG1921">
    <property type="taxonomic scope" value="Eukaryota"/>
</dbReference>
<dbReference type="GO" id="GO:0051539">
    <property type="term" value="F:4 iron, 4 sulfur cluster binding"/>
    <property type="evidence" value="ECO:0007669"/>
    <property type="project" value="UniProtKB-KW"/>
</dbReference>
<dbReference type="OrthoDB" id="2099276at2759"/>
<evidence type="ECO:0000256" key="12">
    <source>
        <dbReference type="SAM" id="MobiDB-lite"/>
    </source>
</evidence>
<keyword evidence="15" id="KW-1185">Reference proteome</keyword>
<keyword evidence="9 11" id="KW-0456">Lyase</keyword>
<dbReference type="GO" id="GO:0003677">
    <property type="term" value="F:DNA binding"/>
    <property type="evidence" value="ECO:0007669"/>
    <property type="project" value="UniProtKB-UniRule"/>
</dbReference>
<dbReference type="SUPFAM" id="SSF48150">
    <property type="entry name" value="DNA-glycosylase"/>
    <property type="match status" value="1"/>
</dbReference>
<dbReference type="InterPro" id="IPR003265">
    <property type="entry name" value="HhH-GPD_domain"/>
</dbReference>
<dbReference type="GO" id="GO:0005634">
    <property type="term" value="C:nucleus"/>
    <property type="evidence" value="ECO:0007669"/>
    <property type="project" value="InterPro"/>
</dbReference>
<dbReference type="EC" id="4.2.99.18" evidence="11"/>
<dbReference type="RefSeq" id="XP_001422672.1">
    <property type="nucleotide sequence ID" value="XM_001422635.1"/>
</dbReference>
<protein>
    <recommendedName>
        <fullName evidence="11">Endonuclease III homolog</fullName>
        <ecNumber evidence="11">3.2.2.-</ecNumber>
        <ecNumber evidence="11">4.2.99.18</ecNumber>
    </recommendedName>
    <alternativeName>
        <fullName evidence="11">Bifunctional DNA N-glycosylase/DNA-(apurinic or apyrimidinic site) lyase</fullName>
        <shortName evidence="11">DNA glycosylase/AP lyase</shortName>
    </alternativeName>
</protein>
<evidence type="ECO:0000256" key="8">
    <source>
        <dbReference type="ARBA" id="ARBA00023204"/>
    </source>
</evidence>
<dbReference type="AlphaFoldDB" id="A4SAV9"/>
<proteinExistence type="inferred from homology"/>
<keyword evidence="2" id="KW-0004">4Fe-4S</keyword>
<comment type="similarity">
    <text evidence="1 11">Belongs to the Nth/MutY family.</text>
</comment>
<dbReference type="HOGENOM" id="CLU_012862_4_2_1"/>
<dbReference type="Gene3D" id="1.10.340.30">
    <property type="entry name" value="Hypothetical protein, domain 2"/>
    <property type="match status" value="1"/>
</dbReference>
<evidence type="ECO:0000313" key="15">
    <source>
        <dbReference type="Proteomes" id="UP000001568"/>
    </source>
</evidence>
<dbReference type="Gramene" id="ABP00989">
    <property type="protein sequence ID" value="ABP00989"/>
    <property type="gene ID" value="OSTLU_43577"/>
</dbReference>
<evidence type="ECO:0000256" key="5">
    <source>
        <dbReference type="ARBA" id="ARBA00022801"/>
    </source>
</evidence>
<keyword evidence="8 11" id="KW-0234">DNA repair</keyword>
<dbReference type="EC" id="3.2.2.-" evidence="11"/>
<evidence type="ECO:0000256" key="1">
    <source>
        <dbReference type="ARBA" id="ARBA00008343"/>
    </source>
</evidence>